<sequence>MKEHTLRLLDLEDPENGKITSRQLGSELKVWFCGRQVWVRWVGVTCLAVWVNWV</sequence>
<evidence type="ECO:0000313" key="1">
    <source>
        <dbReference type="EMBL" id="KIL57953.1"/>
    </source>
</evidence>
<dbReference type="HOGENOM" id="CLU_3049812_0_0_1"/>
<reference evidence="1 2" key="1">
    <citation type="submission" date="2014-04" db="EMBL/GenBank/DDBJ databases">
        <title>Evolutionary Origins and Diversification of the Mycorrhizal Mutualists.</title>
        <authorList>
            <consortium name="DOE Joint Genome Institute"/>
            <consortium name="Mycorrhizal Genomics Consortium"/>
            <person name="Kohler A."/>
            <person name="Kuo A."/>
            <person name="Nagy L.G."/>
            <person name="Floudas D."/>
            <person name="Copeland A."/>
            <person name="Barry K.W."/>
            <person name="Cichocki N."/>
            <person name="Veneault-Fourrey C."/>
            <person name="LaButti K."/>
            <person name="Lindquist E.A."/>
            <person name="Lipzen A."/>
            <person name="Lundell T."/>
            <person name="Morin E."/>
            <person name="Murat C."/>
            <person name="Riley R."/>
            <person name="Ohm R."/>
            <person name="Sun H."/>
            <person name="Tunlid A."/>
            <person name="Henrissat B."/>
            <person name="Grigoriev I.V."/>
            <person name="Hibbett D.S."/>
            <person name="Martin F."/>
        </authorList>
    </citation>
    <scope>NUCLEOTIDE SEQUENCE [LARGE SCALE GENOMIC DNA]</scope>
    <source>
        <strain evidence="1 2">Koide BX008</strain>
    </source>
</reference>
<dbReference type="EMBL" id="KN818352">
    <property type="protein sequence ID" value="KIL57953.1"/>
    <property type="molecule type" value="Genomic_DNA"/>
</dbReference>
<organism evidence="1 2">
    <name type="scientific">Amanita muscaria (strain Koide BX008)</name>
    <dbReference type="NCBI Taxonomy" id="946122"/>
    <lineage>
        <taxon>Eukaryota</taxon>
        <taxon>Fungi</taxon>
        <taxon>Dikarya</taxon>
        <taxon>Basidiomycota</taxon>
        <taxon>Agaricomycotina</taxon>
        <taxon>Agaricomycetes</taxon>
        <taxon>Agaricomycetidae</taxon>
        <taxon>Agaricales</taxon>
        <taxon>Pluteineae</taxon>
        <taxon>Amanitaceae</taxon>
        <taxon>Amanita</taxon>
    </lineage>
</organism>
<gene>
    <name evidence="1" type="ORF">M378DRAFT_171175</name>
</gene>
<dbReference type="AlphaFoldDB" id="A0A0C2WNZ7"/>
<evidence type="ECO:0000313" key="2">
    <source>
        <dbReference type="Proteomes" id="UP000054549"/>
    </source>
</evidence>
<name>A0A0C2WNZ7_AMAMK</name>
<keyword evidence="2" id="KW-1185">Reference proteome</keyword>
<accession>A0A0C2WNZ7</accession>
<protein>
    <submittedName>
        <fullName evidence="1">Uncharacterized protein</fullName>
    </submittedName>
</protein>
<dbReference type="InParanoid" id="A0A0C2WNZ7"/>
<proteinExistence type="predicted"/>
<dbReference type="Proteomes" id="UP000054549">
    <property type="component" value="Unassembled WGS sequence"/>
</dbReference>